<comment type="similarity">
    <text evidence="8">Belongs to the QueC family.</text>
</comment>
<evidence type="ECO:0000256" key="5">
    <source>
        <dbReference type="ARBA" id="ARBA00022785"/>
    </source>
</evidence>
<keyword evidence="12" id="KW-1185">Reference proteome</keyword>
<dbReference type="InterPro" id="IPR018317">
    <property type="entry name" value="QueC"/>
</dbReference>
<name>A0A432ZSR4_9GAMM</name>
<keyword evidence="3" id="KW-0479">Metal-binding</keyword>
<keyword evidence="2" id="KW-0436">Ligase</keyword>
<dbReference type="RefSeq" id="WP_126840956.1">
    <property type="nucleotide sequence ID" value="NZ_PIQH01000002.1"/>
</dbReference>
<gene>
    <name evidence="11" type="ORF">CWI84_02220</name>
</gene>
<dbReference type="InterPro" id="IPR014729">
    <property type="entry name" value="Rossmann-like_a/b/a_fold"/>
</dbReference>
<evidence type="ECO:0000256" key="7">
    <source>
        <dbReference type="ARBA" id="ARBA00022840"/>
    </source>
</evidence>
<dbReference type="GO" id="GO:0046872">
    <property type="term" value="F:metal ion binding"/>
    <property type="evidence" value="ECO:0007669"/>
    <property type="project" value="UniProtKB-KW"/>
</dbReference>
<keyword evidence="7" id="KW-0067">ATP-binding</keyword>
<dbReference type="Pfam" id="PF06508">
    <property type="entry name" value="QueC"/>
    <property type="match status" value="1"/>
</dbReference>
<keyword evidence="6" id="KW-0862">Zinc</keyword>
<dbReference type="EMBL" id="PIQH01000002">
    <property type="protein sequence ID" value="RUO80950.1"/>
    <property type="molecule type" value="Genomic_DNA"/>
</dbReference>
<protein>
    <recommendedName>
        <fullName evidence="9">7-cyano-7-deazaguanine synthase</fullName>
        <ecNumber evidence="9">6.3.4.20</ecNumber>
    </recommendedName>
</protein>
<evidence type="ECO:0000256" key="9">
    <source>
        <dbReference type="ARBA" id="ARBA00039149"/>
    </source>
</evidence>
<comment type="pathway">
    <text evidence="1">Purine metabolism; 7-cyano-7-deazaguanine biosynthesis.</text>
</comment>
<evidence type="ECO:0000313" key="12">
    <source>
        <dbReference type="Proteomes" id="UP000287996"/>
    </source>
</evidence>
<dbReference type="OrthoDB" id="1426978at2"/>
<dbReference type="SUPFAM" id="SSF52402">
    <property type="entry name" value="Adenine nucleotide alpha hydrolases-like"/>
    <property type="match status" value="1"/>
</dbReference>
<reference evidence="11 12" key="1">
    <citation type="journal article" date="2011" name="Front. Microbiol.">
        <title>Genomic signatures of strain selection and enhancement in Bacillus atrophaeus var. globigii, a historical biowarfare simulant.</title>
        <authorList>
            <person name="Gibbons H.S."/>
            <person name="Broomall S.M."/>
            <person name="McNew L.A."/>
            <person name="Daligault H."/>
            <person name="Chapman C."/>
            <person name="Bruce D."/>
            <person name="Karavis M."/>
            <person name="Krepps M."/>
            <person name="McGregor P.A."/>
            <person name="Hong C."/>
            <person name="Park K.H."/>
            <person name="Akmal A."/>
            <person name="Feldman A."/>
            <person name="Lin J.S."/>
            <person name="Chang W.E."/>
            <person name="Higgs B.W."/>
            <person name="Demirev P."/>
            <person name="Lindquist J."/>
            <person name="Liem A."/>
            <person name="Fochler E."/>
            <person name="Read T.D."/>
            <person name="Tapia R."/>
            <person name="Johnson S."/>
            <person name="Bishop-Lilly K.A."/>
            <person name="Detter C."/>
            <person name="Han C."/>
            <person name="Sozhamannan S."/>
            <person name="Rosenzweig C.N."/>
            <person name="Skowronski E.W."/>
        </authorList>
    </citation>
    <scope>NUCLEOTIDE SEQUENCE [LARGE SCALE GENOMIC DNA]</scope>
    <source>
        <strain evidence="11 12">CC-PW-9</strain>
    </source>
</reference>
<evidence type="ECO:0000256" key="1">
    <source>
        <dbReference type="ARBA" id="ARBA00005061"/>
    </source>
</evidence>
<evidence type="ECO:0000256" key="4">
    <source>
        <dbReference type="ARBA" id="ARBA00022741"/>
    </source>
</evidence>
<dbReference type="PANTHER" id="PTHR42914">
    <property type="entry name" value="7-CYANO-7-DEAZAGUANINE SYNTHASE"/>
    <property type="match status" value="1"/>
</dbReference>
<sequence>MTNSVLLLSGGLDSIALAYWLRPSRCLFVNYGQLPASAEHAAAGQICNSLNIPLEELTLPLENLGAGDMSGNSSSEHSPHSEFWPFRNQILITLGAMMALRYELDSVLIGTVSTDSKHKDGTVDFRDACNKLLGIQEGSVSVEAPAASMTTEQLIHESGVPVSLMGWAHSCHTSNVACGECPGCYKQSELMGSMGINR</sequence>
<dbReference type="Gene3D" id="3.40.50.620">
    <property type="entry name" value="HUPs"/>
    <property type="match status" value="1"/>
</dbReference>
<dbReference type="GO" id="GO:0016874">
    <property type="term" value="F:ligase activity"/>
    <property type="evidence" value="ECO:0007669"/>
    <property type="project" value="UniProtKB-KW"/>
</dbReference>
<dbReference type="PANTHER" id="PTHR42914:SF1">
    <property type="entry name" value="7-CYANO-7-DEAZAGUANINE SYNTHASE"/>
    <property type="match status" value="1"/>
</dbReference>
<dbReference type="GO" id="GO:0005524">
    <property type="term" value="F:ATP binding"/>
    <property type="evidence" value="ECO:0007669"/>
    <property type="project" value="UniProtKB-KW"/>
</dbReference>
<evidence type="ECO:0000256" key="2">
    <source>
        <dbReference type="ARBA" id="ARBA00022598"/>
    </source>
</evidence>
<evidence type="ECO:0000313" key="11">
    <source>
        <dbReference type="EMBL" id="RUO80950.1"/>
    </source>
</evidence>
<dbReference type="EC" id="6.3.4.20" evidence="9"/>
<dbReference type="Proteomes" id="UP000287996">
    <property type="component" value="Unassembled WGS sequence"/>
</dbReference>
<keyword evidence="5" id="KW-0671">Queuosine biosynthesis</keyword>
<proteinExistence type="inferred from homology"/>
<keyword evidence="4" id="KW-0547">Nucleotide-binding</keyword>
<comment type="caution">
    <text evidence="11">The sequence shown here is derived from an EMBL/GenBank/DDBJ whole genome shotgun (WGS) entry which is preliminary data.</text>
</comment>
<dbReference type="GO" id="GO:0008616">
    <property type="term" value="P:tRNA queuosine(34) biosynthetic process"/>
    <property type="evidence" value="ECO:0007669"/>
    <property type="project" value="UniProtKB-KW"/>
</dbReference>
<comment type="catalytic activity">
    <reaction evidence="10">
        <text>7-carboxy-7-carbaguanine + NH4(+) + 2 ATP = 7-cyano-7-carbaguanine + 2 AMP + 2 diphosphate + 2 H(+)</text>
        <dbReference type="Rhea" id="RHEA:27982"/>
        <dbReference type="ChEBI" id="CHEBI:15378"/>
        <dbReference type="ChEBI" id="CHEBI:28938"/>
        <dbReference type="ChEBI" id="CHEBI:30616"/>
        <dbReference type="ChEBI" id="CHEBI:33019"/>
        <dbReference type="ChEBI" id="CHEBI:45075"/>
        <dbReference type="ChEBI" id="CHEBI:61036"/>
        <dbReference type="ChEBI" id="CHEBI:456215"/>
        <dbReference type="EC" id="6.3.4.20"/>
    </reaction>
</comment>
<evidence type="ECO:0000256" key="10">
    <source>
        <dbReference type="ARBA" id="ARBA00047890"/>
    </source>
</evidence>
<evidence type="ECO:0000256" key="3">
    <source>
        <dbReference type="ARBA" id="ARBA00022723"/>
    </source>
</evidence>
<evidence type="ECO:0000256" key="8">
    <source>
        <dbReference type="ARBA" id="ARBA00037993"/>
    </source>
</evidence>
<dbReference type="AlphaFoldDB" id="A0A432ZSR4"/>
<organism evidence="11 12">
    <name type="scientific">Idiomarina tyrosinivorans</name>
    <dbReference type="NCBI Taxonomy" id="1445662"/>
    <lineage>
        <taxon>Bacteria</taxon>
        <taxon>Pseudomonadati</taxon>
        <taxon>Pseudomonadota</taxon>
        <taxon>Gammaproteobacteria</taxon>
        <taxon>Alteromonadales</taxon>
        <taxon>Idiomarinaceae</taxon>
        <taxon>Idiomarina</taxon>
    </lineage>
</organism>
<accession>A0A432ZSR4</accession>
<evidence type="ECO:0000256" key="6">
    <source>
        <dbReference type="ARBA" id="ARBA00022833"/>
    </source>
</evidence>